<accession>A0A963YUT3</accession>
<protein>
    <submittedName>
        <fullName evidence="1">Uncharacterized protein</fullName>
    </submittedName>
</protein>
<dbReference type="RefSeq" id="WP_227322600.1">
    <property type="nucleotide sequence ID" value="NZ_JAESVB010000009.1"/>
</dbReference>
<evidence type="ECO:0000313" key="2">
    <source>
        <dbReference type="Proteomes" id="UP000708298"/>
    </source>
</evidence>
<reference evidence="1" key="2">
    <citation type="submission" date="2021-01" db="EMBL/GenBank/DDBJ databases">
        <authorList>
            <person name="Mieszkin S."/>
            <person name="Pouder E."/>
            <person name="Alain K."/>
        </authorList>
    </citation>
    <scope>NUCLEOTIDE SEQUENCE</scope>
    <source>
        <strain evidence="1">HW T2.11</strain>
    </source>
</reference>
<organism evidence="1 2">
    <name type="scientific">Acidisoma silvae</name>
    <dbReference type="NCBI Taxonomy" id="2802396"/>
    <lineage>
        <taxon>Bacteria</taxon>
        <taxon>Pseudomonadati</taxon>
        <taxon>Pseudomonadota</taxon>
        <taxon>Alphaproteobacteria</taxon>
        <taxon>Acetobacterales</taxon>
        <taxon>Acidocellaceae</taxon>
        <taxon>Acidisoma</taxon>
    </lineage>
</organism>
<evidence type="ECO:0000313" key="1">
    <source>
        <dbReference type="EMBL" id="MCB8876942.1"/>
    </source>
</evidence>
<gene>
    <name evidence="1" type="ORF">ASILVAE211_17240</name>
</gene>
<sequence>MRALIEAHNEGRIELGVIALSPSEKQGGLHYAETFSIFEKRRAELNIGHLPLVLPKLYLDIGFLDCALVAHDEGDLERQLHGLLHPEVEFSYDLFCENLGLDPRAPGWFGRHRWRNAKCDVLAIWSHINEKRDVFVTTDATFLNAHSLLANSFGAGRICCPKVAAMNALTDQC</sequence>
<name>A0A963YUT3_9PROT</name>
<dbReference type="AlphaFoldDB" id="A0A963YUT3"/>
<reference evidence="1" key="1">
    <citation type="journal article" date="2021" name="Microorganisms">
        <title>Acidisoma silvae sp. nov. and Acidisomacellulosilytica sp. nov., Two Acidophilic Bacteria Isolated from Decaying Wood, Hydrolyzing Cellulose and Producing Poly-3-hydroxybutyrate.</title>
        <authorList>
            <person name="Mieszkin S."/>
            <person name="Pouder E."/>
            <person name="Uroz S."/>
            <person name="Simon-Colin C."/>
            <person name="Alain K."/>
        </authorList>
    </citation>
    <scope>NUCLEOTIDE SEQUENCE</scope>
    <source>
        <strain evidence="1">HW T2.11</strain>
    </source>
</reference>
<keyword evidence="2" id="KW-1185">Reference proteome</keyword>
<comment type="caution">
    <text evidence="1">The sequence shown here is derived from an EMBL/GenBank/DDBJ whole genome shotgun (WGS) entry which is preliminary data.</text>
</comment>
<dbReference type="EMBL" id="JAESVB010000009">
    <property type="protein sequence ID" value="MCB8876942.1"/>
    <property type="molecule type" value="Genomic_DNA"/>
</dbReference>
<dbReference type="Proteomes" id="UP000708298">
    <property type="component" value="Unassembled WGS sequence"/>
</dbReference>
<proteinExistence type="predicted"/>